<proteinExistence type="predicted"/>
<dbReference type="InterPro" id="IPR055015">
    <property type="entry name" value="GCX_COOH"/>
</dbReference>
<dbReference type="EMBL" id="CP030850">
    <property type="protein sequence ID" value="AXE18283.1"/>
    <property type="molecule type" value="Genomic_DNA"/>
</dbReference>
<organism evidence="2 3">
    <name type="scientific">Runella rosea</name>
    <dbReference type="NCBI Taxonomy" id="2259595"/>
    <lineage>
        <taxon>Bacteria</taxon>
        <taxon>Pseudomonadati</taxon>
        <taxon>Bacteroidota</taxon>
        <taxon>Cytophagia</taxon>
        <taxon>Cytophagales</taxon>
        <taxon>Spirosomataceae</taxon>
        <taxon>Runella</taxon>
    </lineage>
</organism>
<protein>
    <recommendedName>
        <fullName evidence="4">Ig-like domain-containing protein</fullName>
    </recommendedName>
</protein>
<dbReference type="AlphaFoldDB" id="A0A344TI12"/>
<feature type="chain" id="PRO_5016558446" description="Ig-like domain-containing protein" evidence="1">
    <location>
        <begin position="21"/>
        <end position="717"/>
    </location>
</feature>
<dbReference type="NCBIfam" id="NF045639">
    <property type="entry name" value="GCX_COOH"/>
    <property type="match status" value="1"/>
</dbReference>
<feature type="signal peptide" evidence="1">
    <location>
        <begin position="1"/>
        <end position="20"/>
    </location>
</feature>
<evidence type="ECO:0000313" key="3">
    <source>
        <dbReference type="Proteomes" id="UP000251993"/>
    </source>
</evidence>
<accession>A0A344TI12</accession>
<name>A0A344TI12_9BACT</name>
<evidence type="ECO:0008006" key="4">
    <source>
        <dbReference type="Google" id="ProtNLM"/>
    </source>
</evidence>
<sequence length="717" mass="76063">MKKLLLLLFEVIFISTMARAQWNSNPTNNIITAANFSQKNQKMIPDGSGGAIIVWEDDRNTNTTNTDLYAQRINANGVVQWPVNGVAISNYSGNDLYPQLTSDGDNGAIITWQRDGDIYAQRINASGAVQWTANGIAVSAATNTQNFPQLVSDGSGGAIITWEDNRGGIFPPNGPDIYAQRINADGTVPTPWPANGVPIAAAGLSQLSPQLVSDNSGGAIITWVDSRSGTTVTDIYTQRVDTDGDVQWPANGVPVCEAANGQYLPKIVTDGFNGAIIAWDDNRNGNYDIYAQRVNSGGTMQWTANGTPVCNAGNNQEKSHMVSDGSGGAYLVWEDRRNHIASPNNYYFSDIYLQRINASGVAQWAANGLVICNQLGYQTLPKLTADGTAGVIVAWADAREYYDTGINPDIYAQKVNAAGAIQGISDGNPVSSAINAQTTPELVSDASGEAIISWADLRNGNSLDIYASQTSFAPACSASAPTSVSPSSQAVCSGEAVTLSASCAAGYTVQWYEGTTLLGTGSPLAYSVTSNVSIYVSCKNNACESEPDTINLTLSNYLSYAFIGGDLNNDAVLTFHGCPSGTVHWSVYQSESSDENGPIFTLKDSITGNPATMTLKGIYRLSATCSNSACAAPPAPVEVYNCYWIYHTLLSPNDNYNQGLHIIQSSYGGTIEATNKVMGTSRTWYEAQSIELKPGFEVNAKPNGAVFTAKPGGCLGS</sequence>
<evidence type="ECO:0000256" key="1">
    <source>
        <dbReference type="SAM" id="SignalP"/>
    </source>
</evidence>
<dbReference type="KEGG" id="run:DR864_11270"/>
<dbReference type="OrthoDB" id="127762at2"/>
<dbReference type="RefSeq" id="WP_114067067.1">
    <property type="nucleotide sequence ID" value="NZ_CP030850.1"/>
</dbReference>
<gene>
    <name evidence="2" type="ORF">DR864_11270</name>
</gene>
<evidence type="ECO:0000313" key="2">
    <source>
        <dbReference type="EMBL" id="AXE18283.1"/>
    </source>
</evidence>
<reference evidence="2 3" key="1">
    <citation type="submission" date="2018-07" db="EMBL/GenBank/DDBJ databases">
        <title>Genome sequencing of Runella.</title>
        <authorList>
            <person name="Baek M.-G."/>
            <person name="Yi H."/>
        </authorList>
    </citation>
    <scope>NUCLEOTIDE SEQUENCE [LARGE SCALE GENOMIC DNA]</scope>
    <source>
        <strain evidence="2 3">HYN0085</strain>
    </source>
</reference>
<dbReference type="Proteomes" id="UP000251993">
    <property type="component" value="Chromosome"/>
</dbReference>
<keyword evidence="3" id="KW-1185">Reference proteome</keyword>
<keyword evidence="1" id="KW-0732">Signal</keyword>